<reference evidence="2" key="1">
    <citation type="submission" date="2015-09" db="EMBL/GenBank/DDBJ databases">
        <authorList>
            <consortium name="Pathogen Informatics"/>
        </authorList>
    </citation>
    <scope>NUCLEOTIDE SEQUENCE [LARGE SCALE GENOMIC DNA]</scope>
    <source>
        <strain evidence="2">Lake Konstanz</strain>
    </source>
</reference>
<accession>A0A0S4IZR0</accession>
<evidence type="ECO:0000313" key="1">
    <source>
        <dbReference type="EMBL" id="CUG29471.1"/>
    </source>
</evidence>
<gene>
    <name evidence="1" type="ORF">BSAL_77085</name>
</gene>
<dbReference type="VEuPathDB" id="TriTrypDB:BSAL_77085"/>
<protein>
    <submittedName>
        <fullName evidence="1">Uncharacterized protein</fullName>
    </submittedName>
</protein>
<evidence type="ECO:0000313" key="2">
    <source>
        <dbReference type="Proteomes" id="UP000051952"/>
    </source>
</evidence>
<dbReference type="AlphaFoldDB" id="A0A0S4IZR0"/>
<organism evidence="1 2">
    <name type="scientific">Bodo saltans</name>
    <name type="common">Flagellated protozoan</name>
    <dbReference type="NCBI Taxonomy" id="75058"/>
    <lineage>
        <taxon>Eukaryota</taxon>
        <taxon>Discoba</taxon>
        <taxon>Euglenozoa</taxon>
        <taxon>Kinetoplastea</taxon>
        <taxon>Metakinetoplastina</taxon>
        <taxon>Eubodonida</taxon>
        <taxon>Bodonidae</taxon>
        <taxon>Bodo</taxon>
    </lineage>
</organism>
<sequence length="97" mass="11003">MTFVDNLMDTLRKKMEQLDVTMAPQRFITKHGFMLSSGKMNKSEAPGTVQKGCGYYDPQHPALRCQMTTSDMLLGTSMIQMLQQQEHDHHKKAARSG</sequence>
<dbReference type="EMBL" id="CYKH01000738">
    <property type="protein sequence ID" value="CUG29471.1"/>
    <property type="molecule type" value="Genomic_DNA"/>
</dbReference>
<dbReference type="Proteomes" id="UP000051952">
    <property type="component" value="Unassembled WGS sequence"/>
</dbReference>
<name>A0A0S4IZR0_BODSA</name>
<keyword evidence="2" id="KW-1185">Reference proteome</keyword>
<proteinExistence type="predicted"/>